<evidence type="ECO:0000313" key="12">
    <source>
        <dbReference type="Proteomes" id="UP000007148"/>
    </source>
</evidence>
<accession>G4TJI9</accession>
<comment type="caution">
    <text evidence="11">The sequence shown here is derived from an EMBL/GenBank/DDBJ whole genome shotgun (WGS) entry which is preliminary data.</text>
</comment>
<dbReference type="InParanoid" id="G4TJI9"/>
<keyword evidence="7 9" id="KW-0408">Iron</keyword>
<dbReference type="AlphaFoldDB" id="G4TJI9"/>
<evidence type="ECO:0000256" key="1">
    <source>
        <dbReference type="ARBA" id="ARBA00001971"/>
    </source>
</evidence>
<sequence>MSLPSLSSSHLWASGAAILGLTTWYISRHTATTKAKRRGAVLAPGPRRVPFLGNVFNFPRGRWYETFTQWAGDYGDIIYIDLAGVPMIILNSLEAIHELTDKRMSIHSGRPHTTFVCDMIDCAYFTSMIQPSRDFTDQRRIFQRAIGPHTVSQYDSFIQHSCSQLLQQLDGFSGEPFNVLTKTVGNVLTRIAYGEHFFQHHGAEALQKTGEGIELFTWAFTKFWFVDVIPALRHIPAWFPGAKFKRIASQGKDYADYIRYWPFNQVKATMAEGITDESIVFKYLQEGGISEDNLRDAVATMYGAGVDTTSSTISNFLFSVALYPEWQKQIHKEMDQVLGRGNQATLDDIPKLELFQAVFKESFRWNTAAPLGFVLRDPRLWGKDSLDFNPNRFLASHNPSVDKLPDIWSVPFGFGRRICPGRYLAQRTALLYSAAILSMYEVLPFEGDILSPEGPFEDSVIRRLSNFQCKFKPRA</sequence>
<dbReference type="OrthoDB" id="2789670at2759"/>
<evidence type="ECO:0008006" key="13">
    <source>
        <dbReference type="Google" id="ProtNLM"/>
    </source>
</evidence>
<keyword evidence="12" id="KW-1185">Reference proteome</keyword>
<dbReference type="GO" id="GO:0020037">
    <property type="term" value="F:heme binding"/>
    <property type="evidence" value="ECO:0007669"/>
    <property type="project" value="InterPro"/>
</dbReference>
<keyword evidence="4 9" id="KW-0349">Heme</keyword>
<dbReference type="InterPro" id="IPR002401">
    <property type="entry name" value="Cyt_P450_E_grp-I"/>
</dbReference>
<dbReference type="HOGENOM" id="CLU_001570_2_3_1"/>
<organism evidence="11 12">
    <name type="scientific">Serendipita indica (strain DSM 11827)</name>
    <name type="common">Root endophyte fungus</name>
    <name type="synonym">Piriformospora indica</name>
    <dbReference type="NCBI Taxonomy" id="1109443"/>
    <lineage>
        <taxon>Eukaryota</taxon>
        <taxon>Fungi</taxon>
        <taxon>Dikarya</taxon>
        <taxon>Basidiomycota</taxon>
        <taxon>Agaricomycotina</taxon>
        <taxon>Agaricomycetes</taxon>
        <taxon>Sebacinales</taxon>
        <taxon>Serendipitaceae</taxon>
        <taxon>Serendipita</taxon>
    </lineage>
</organism>
<evidence type="ECO:0000256" key="10">
    <source>
        <dbReference type="RuleBase" id="RU000461"/>
    </source>
</evidence>
<comment type="similarity">
    <text evidence="3 10">Belongs to the cytochrome P450 family.</text>
</comment>
<comment type="cofactor">
    <cofactor evidence="1 9">
        <name>heme</name>
        <dbReference type="ChEBI" id="CHEBI:30413"/>
    </cofactor>
</comment>
<dbReference type="PRINTS" id="PR00385">
    <property type="entry name" value="P450"/>
</dbReference>
<protein>
    <recommendedName>
        <fullName evidence="13">Cytochrome P450</fullName>
    </recommendedName>
</protein>
<evidence type="ECO:0000256" key="7">
    <source>
        <dbReference type="ARBA" id="ARBA00023004"/>
    </source>
</evidence>
<dbReference type="InterPro" id="IPR001128">
    <property type="entry name" value="Cyt_P450"/>
</dbReference>
<dbReference type="OMA" id="TINSLMW"/>
<dbReference type="PROSITE" id="PS00086">
    <property type="entry name" value="CYTOCHROME_P450"/>
    <property type="match status" value="1"/>
</dbReference>
<evidence type="ECO:0000256" key="2">
    <source>
        <dbReference type="ARBA" id="ARBA00005179"/>
    </source>
</evidence>
<reference evidence="11 12" key="1">
    <citation type="journal article" date="2011" name="PLoS Pathog.">
        <title>Endophytic Life Strategies Decoded by Genome and Transcriptome Analyses of the Mutualistic Root Symbiont Piriformospora indica.</title>
        <authorList>
            <person name="Zuccaro A."/>
            <person name="Lahrmann U."/>
            <person name="Guldener U."/>
            <person name="Langen G."/>
            <person name="Pfiffi S."/>
            <person name="Biedenkopf D."/>
            <person name="Wong P."/>
            <person name="Samans B."/>
            <person name="Grimm C."/>
            <person name="Basiewicz M."/>
            <person name="Murat C."/>
            <person name="Martin F."/>
            <person name="Kogel K.H."/>
        </authorList>
    </citation>
    <scope>NUCLEOTIDE SEQUENCE [LARGE SCALE GENOMIC DNA]</scope>
    <source>
        <strain evidence="11 12">DSM 11827</strain>
    </source>
</reference>
<evidence type="ECO:0000256" key="5">
    <source>
        <dbReference type="ARBA" id="ARBA00022723"/>
    </source>
</evidence>
<proteinExistence type="inferred from homology"/>
<comment type="pathway">
    <text evidence="2">Secondary metabolite biosynthesis.</text>
</comment>
<evidence type="ECO:0000256" key="4">
    <source>
        <dbReference type="ARBA" id="ARBA00022617"/>
    </source>
</evidence>
<dbReference type="SUPFAM" id="SSF48264">
    <property type="entry name" value="Cytochrome P450"/>
    <property type="match status" value="1"/>
</dbReference>
<dbReference type="PANTHER" id="PTHR46300:SF7">
    <property type="entry name" value="P450, PUTATIVE (EUROFUNG)-RELATED"/>
    <property type="match status" value="1"/>
</dbReference>
<evidence type="ECO:0000256" key="8">
    <source>
        <dbReference type="ARBA" id="ARBA00023033"/>
    </source>
</evidence>
<dbReference type="Proteomes" id="UP000007148">
    <property type="component" value="Unassembled WGS sequence"/>
</dbReference>
<dbReference type="Pfam" id="PF00067">
    <property type="entry name" value="p450"/>
    <property type="match status" value="1"/>
</dbReference>
<feature type="binding site" description="axial binding residue" evidence="9">
    <location>
        <position position="419"/>
    </location>
    <ligand>
        <name>heme</name>
        <dbReference type="ChEBI" id="CHEBI:30413"/>
    </ligand>
    <ligandPart>
        <name>Fe</name>
        <dbReference type="ChEBI" id="CHEBI:18248"/>
    </ligandPart>
</feature>
<name>G4TJI9_SERID</name>
<dbReference type="InterPro" id="IPR017972">
    <property type="entry name" value="Cyt_P450_CS"/>
</dbReference>
<dbReference type="GO" id="GO:0016705">
    <property type="term" value="F:oxidoreductase activity, acting on paired donors, with incorporation or reduction of molecular oxygen"/>
    <property type="evidence" value="ECO:0007669"/>
    <property type="project" value="InterPro"/>
</dbReference>
<dbReference type="GO" id="GO:0016020">
    <property type="term" value="C:membrane"/>
    <property type="evidence" value="ECO:0007669"/>
    <property type="project" value="UniProtKB-SubCell"/>
</dbReference>
<dbReference type="EMBL" id="CAFZ01000121">
    <property type="protein sequence ID" value="CCA71474.1"/>
    <property type="molecule type" value="Genomic_DNA"/>
</dbReference>
<dbReference type="InterPro" id="IPR050364">
    <property type="entry name" value="Cytochrome_P450_fung"/>
</dbReference>
<dbReference type="eggNOG" id="KOG0156">
    <property type="taxonomic scope" value="Eukaryota"/>
</dbReference>
<keyword evidence="5 9" id="KW-0479">Metal-binding</keyword>
<evidence type="ECO:0000256" key="6">
    <source>
        <dbReference type="ARBA" id="ARBA00023002"/>
    </source>
</evidence>
<dbReference type="Gene3D" id="1.10.630.10">
    <property type="entry name" value="Cytochrome P450"/>
    <property type="match status" value="1"/>
</dbReference>
<keyword evidence="8 10" id="KW-0503">Monooxygenase</keyword>
<evidence type="ECO:0000256" key="3">
    <source>
        <dbReference type="ARBA" id="ARBA00010617"/>
    </source>
</evidence>
<dbReference type="PANTHER" id="PTHR46300">
    <property type="entry name" value="P450, PUTATIVE (EUROFUNG)-RELATED-RELATED"/>
    <property type="match status" value="1"/>
</dbReference>
<dbReference type="GO" id="GO:0005506">
    <property type="term" value="F:iron ion binding"/>
    <property type="evidence" value="ECO:0007669"/>
    <property type="project" value="InterPro"/>
</dbReference>
<evidence type="ECO:0000256" key="9">
    <source>
        <dbReference type="PIRSR" id="PIRSR602401-1"/>
    </source>
</evidence>
<evidence type="ECO:0000313" key="11">
    <source>
        <dbReference type="EMBL" id="CCA71474.1"/>
    </source>
</evidence>
<keyword evidence="6 10" id="KW-0560">Oxidoreductase</keyword>
<dbReference type="PRINTS" id="PR00463">
    <property type="entry name" value="EP450I"/>
</dbReference>
<dbReference type="STRING" id="1109443.G4TJI9"/>
<dbReference type="GO" id="GO:0004497">
    <property type="term" value="F:monooxygenase activity"/>
    <property type="evidence" value="ECO:0007669"/>
    <property type="project" value="UniProtKB-KW"/>
</dbReference>
<gene>
    <name evidence="11" type="ORF">PIIN_05413</name>
</gene>
<dbReference type="InterPro" id="IPR036396">
    <property type="entry name" value="Cyt_P450_sf"/>
</dbReference>